<dbReference type="AlphaFoldDB" id="A0A1X7DB96"/>
<evidence type="ECO:0000256" key="1">
    <source>
        <dbReference type="ARBA" id="ARBA00038414"/>
    </source>
</evidence>
<accession>A0A1X7DB96</accession>
<evidence type="ECO:0000313" key="3">
    <source>
        <dbReference type="Proteomes" id="UP000192903"/>
    </source>
</evidence>
<keyword evidence="3" id="KW-1185">Reference proteome</keyword>
<name>A0A1X7DB96_9HYPH</name>
<dbReference type="Proteomes" id="UP000192903">
    <property type="component" value="Unassembled WGS sequence"/>
</dbReference>
<dbReference type="SUPFAM" id="SSF53681">
    <property type="entry name" value="Aspartate/glutamate racemase"/>
    <property type="match status" value="1"/>
</dbReference>
<protein>
    <submittedName>
        <fullName evidence="2">Asp/Glu/hydantoin racemase</fullName>
    </submittedName>
</protein>
<dbReference type="Gene3D" id="3.40.50.12500">
    <property type="match status" value="1"/>
</dbReference>
<organism evidence="2 3">
    <name type="scientific">Xaviernesmea oryzae</name>
    <dbReference type="NCBI Taxonomy" id="464029"/>
    <lineage>
        <taxon>Bacteria</taxon>
        <taxon>Pseudomonadati</taxon>
        <taxon>Pseudomonadota</taxon>
        <taxon>Alphaproteobacteria</taxon>
        <taxon>Hyphomicrobiales</taxon>
        <taxon>Rhizobiaceae</taxon>
        <taxon>Rhizobium/Agrobacterium group</taxon>
        <taxon>Xaviernesmea</taxon>
    </lineage>
</organism>
<evidence type="ECO:0000313" key="2">
    <source>
        <dbReference type="EMBL" id="SMF12265.1"/>
    </source>
</evidence>
<dbReference type="InterPro" id="IPR001920">
    <property type="entry name" value="Asp/Glu_race"/>
</dbReference>
<sequence length="220" mass="23538">MTRILVLNPNSSVNVTESMDRALDVLRIPGAPEIVCATLTGTPAGIETQEDVESVVLPVLNYFRENDADAYVIGCFSDPGLALCREALGRPVLGIAESAYQAATGLAESFGVVSIKNGSIGRHLRAIRMLGLEHRLAGDRALDMGVLEMSQKERAIERIIEVGTQLRDEDGAGVLILGCASMGTYRREIEEALGLQVVDPAQAAVMRAESLLRLGYTKAA</sequence>
<dbReference type="InterPro" id="IPR015942">
    <property type="entry name" value="Asp/Glu/hydantoin_racemase"/>
</dbReference>
<dbReference type="PANTHER" id="PTHR28047:SF5">
    <property type="entry name" value="PROTEIN DCG1"/>
    <property type="match status" value="1"/>
</dbReference>
<dbReference type="GO" id="GO:0047661">
    <property type="term" value="F:amino-acid racemase activity"/>
    <property type="evidence" value="ECO:0007669"/>
    <property type="project" value="InterPro"/>
</dbReference>
<dbReference type="RefSeq" id="WP_085420659.1">
    <property type="nucleotide sequence ID" value="NZ_FXAF01000002.1"/>
</dbReference>
<dbReference type="EMBL" id="FXAF01000002">
    <property type="protein sequence ID" value="SMF12265.1"/>
    <property type="molecule type" value="Genomic_DNA"/>
</dbReference>
<proteinExistence type="inferred from homology"/>
<dbReference type="PANTHER" id="PTHR28047">
    <property type="entry name" value="PROTEIN DCG1"/>
    <property type="match status" value="1"/>
</dbReference>
<reference evidence="3" key="1">
    <citation type="submission" date="2017-04" db="EMBL/GenBank/DDBJ databases">
        <authorList>
            <person name="Varghese N."/>
            <person name="Submissions S."/>
        </authorList>
    </citation>
    <scope>NUCLEOTIDE SEQUENCE [LARGE SCALE GENOMIC DNA]</scope>
    <source>
        <strain evidence="3">B4P</strain>
    </source>
</reference>
<gene>
    <name evidence="2" type="ORF">SAMN02982989_5317</name>
</gene>
<dbReference type="OrthoDB" id="9791723at2"/>
<comment type="similarity">
    <text evidence="1">Belongs to the HyuE racemase family.</text>
</comment>
<dbReference type="InterPro" id="IPR053714">
    <property type="entry name" value="Iso_Racemase_Enz_sf"/>
</dbReference>
<dbReference type="InterPro" id="IPR052186">
    <property type="entry name" value="Hydantoin_racemase-like"/>
</dbReference>
<dbReference type="Pfam" id="PF01177">
    <property type="entry name" value="Asp_Glu_race"/>
    <property type="match status" value="1"/>
</dbReference>
<dbReference type="STRING" id="464029.SAMN02982989_5317"/>